<dbReference type="AlphaFoldDB" id="M2WSX3"/>
<protein>
    <submittedName>
        <fullName evidence="1">Uncharacterized protein</fullName>
    </submittedName>
</protein>
<sequence>MFCSFVKIFVYGWTIFPLLKPKEQLYFCLLWKLEIVECFRKGRFFQCLLSSKYNYWFRSEFFLNLSRIG</sequence>
<proteinExistence type="predicted"/>
<dbReference type="Proteomes" id="UP000030680">
    <property type="component" value="Unassembled WGS sequence"/>
</dbReference>
<accession>M2WSX3</accession>
<keyword evidence="2" id="KW-1185">Reference proteome</keyword>
<gene>
    <name evidence="1" type="ORF">Gasu_54360</name>
</gene>
<dbReference type="Gramene" id="EME26985">
    <property type="protein sequence ID" value="EME26985"/>
    <property type="gene ID" value="Gasu_54360"/>
</dbReference>
<evidence type="ECO:0000313" key="2">
    <source>
        <dbReference type="Proteomes" id="UP000030680"/>
    </source>
</evidence>
<dbReference type="RefSeq" id="XP_005703505.1">
    <property type="nucleotide sequence ID" value="XM_005703448.1"/>
</dbReference>
<evidence type="ECO:0000313" key="1">
    <source>
        <dbReference type="EMBL" id="EME26985.1"/>
    </source>
</evidence>
<dbReference type="EMBL" id="KB454539">
    <property type="protein sequence ID" value="EME26985.1"/>
    <property type="molecule type" value="Genomic_DNA"/>
</dbReference>
<reference evidence="2" key="1">
    <citation type="journal article" date="2013" name="Science">
        <title>Gene transfer from bacteria and archaea facilitated evolution of an extremophilic eukaryote.</title>
        <authorList>
            <person name="Schonknecht G."/>
            <person name="Chen W.H."/>
            <person name="Ternes C.M."/>
            <person name="Barbier G.G."/>
            <person name="Shrestha R.P."/>
            <person name="Stanke M."/>
            <person name="Brautigam A."/>
            <person name="Baker B.J."/>
            <person name="Banfield J.F."/>
            <person name="Garavito R.M."/>
            <person name="Carr K."/>
            <person name="Wilkerson C."/>
            <person name="Rensing S.A."/>
            <person name="Gagneul D."/>
            <person name="Dickenson N.E."/>
            <person name="Oesterhelt C."/>
            <person name="Lercher M.J."/>
            <person name="Weber A.P."/>
        </authorList>
    </citation>
    <scope>NUCLEOTIDE SEQUENCE [LARGE SCALE GENOMIC DNA]</scope>
    <source>
        <strain evidence="2">074W</strain>
    </source>
</reference>
<dbReference type="KEGG" id="gsl:Gasu_54360"/>
<organism evidence="1 2">
    <name type="scientific">Galdieria sulphuraria</name>
    <name type="common">Red alga</name>
    <dbReference type="NCBI Taxonomy" id="130081"/>
    <lineage>
        <taxon>Eukaryota</taxon>
        <taxon>Rhodophyta</taxon>
        <taxon>Bangiophyceae</taxon>
        <taxon>Galdieriales</taxon>
        <taxon>Galdieriaceae</taxon>
        <taxon>Galdieria</taxon>
    </lineage>
</organism>
<dbReference type="GeneID" id="17085926"/>
<name>M2WSX3_GALSU</name>